<feature type="signal peptide" evidence="2">
    <location>
        <begin position="1"/>
        <end position="24"/>
    </location>
</feature>
<evidence type="ECO:0000256" key="1">
    <source>
        <dbReference type="SAM" id="MobiDB-lite"/>
    </source>
</evidence>
<keyword evidence="4" id="KW-1185">Reference proteome</keyword>
<dbReference type="AlphaFoldDB" id="A0A916IU34"/>
<evidence type="ECO:0000313" key="3">
    <source>
        <dbReference type="EMBL" id="CAG2138807.1"/>
    </source>
</evidence>
<evidence type="ECO:0000313" key="4">
    <source>
        <dbReference type="Proteomes" id="UP000672934"/>
    </source>
</evidence>
<gene>
    <name evidence="3" type="ORF">LMG31506_02015</name>
</gene>
<proteinExistence type="predicted"/>
<evidence type="ECO:0000256" key="2">
    <source>
        <dbReference type="SAM" id="SignalP"/>
    </source>
</evidence>
<sequence length="72" mass="7414">MKHAHRFIAATVLATALGSAAQLASAVADPSATAYDAGNADQVHRQRDPFTDGANNGARDPYLDGAHLPSKA</sequence>
<feature type="region of interest" description="Disordered" evidence="1">
    <location>
        <begin position="37"/>
        <end position="72"/>
    </location>
</feature>
<comment type="caution">
    <text evidence="3">The sequence shown here is derived from an EMBL/GenBank/DDBJ whole genome shotgun (WGS) entry which is preliminary data.</text>
</comment>
<name>A0A916IU34_9BURK</name>
<dbReference type="EMBL" id="CAJPUY010000006">
    <property type="protein sequence ID" value="CAG2138807.1"/>
    <property type="molecule type" value="Genomic_DNA"/>
</dbReference>
<evidence type="ECO:0008006" key="5">
    <source>
        <dbReference type="Google" id="ProtNLM"/>
    </source>
</evidence>
<accession>A0A916IU34</accession>
<feature type="chain" id="PRO_5037264579" description="Hydroxyquinol 1,2-dioxygenase" evidence="2">
    <location>
        <begin position="25"/>
        <end position="72"/>
    </location>
</feature>
<protein>
    <recommendedName>
        <fullName evidence="5">Hydroxyquinol 1,2-dioxygenase</fullName>
    </recommendedName>
</protein>
<keyword evidence="2" id="KW-0732">Signal</keyword>
<dbReference type="Proteomes" id="UP000672934">
    <property type="component" value="Unassembled WGS sequence"/>
</dbReference>
<reference evidence="3" key="1">
    <citation type="submission" date="2021-03" db="EMBL/GenBank/DDBJ databases">
        <authorList>
            <person name="Peeters C."/>
        </authorList>
    </citation>
    <scope>NUCLEOTIDE SEQUENCE</scope>
    <source>
        <strain evidence="3">LMG 31506</strain>
    </source>
</reference>
<dbReference type="RefSeq" id="WP_211946996.1">
    <property type="nucleotide sequence ID" value="NZ_CAJPUY010000006.1"/>
</dbReference>
<organism evidence="3 4">
    <name type="scientific">Cupriavidus yeoncheonensis</name>
    <dbReference type="NCBI Taxonomy" id="1462994"/>
    <lineage>
        <taxon>Bacteria</taxon>
        <taxon>Pseudomonadati</taxon>
        <taxon>Pseudomonadota</taxon>
        <taxon>Betaproteobacteria</taxon>
        <taxon>Burkholderiales</taxon>
        <taxon>Burkholderiaceae</taxon>
        <taxon>Cupriavidus</taxon>
    </lineage>
</organism>